<evidence type="ECO:0000256" key="2">
    <source>
        <dbReference type="SAM" id="MobiDB-lite"/>
    </source>
</evidence>
<evidence type="ECO:0000259" key="3">
    <source>
        <dbReference type="PROSITE" id="PS50102"/>
    </source>
</evidence>
<accession>A0A9Q0LEC3</accession>
<protein>
    <submittedName>
        <fullName evidence="4">Splicing regulatory glutamine/lysine-rich protein</fullName>
    </submittedName>
</protein>
<evidence type="ECO:0000313" key="4">
    <source>
        <dbReference type="EMBL" id="KAJ5070885.1"/>
    </source>
</evidence>
<feature type="domain" description="RRM" evidence="3">
    <location>
        <begin position="108"/>
        <end position="183"/>
    </location>
</feature>
<dbReference type="PANTHER" id="PTHR32343:SF22">
    <property type="entry name" value="LD29830P"/>
    <property type="match status" value="1"/>
</dbReference>
<sequence length="583" mass="66133">MAERTIHVGNIPSHYDEGMIRSLFQACGAIEKVRIVGDPALPHRFCFIEFESQESVLSAMSFSGMFLGDKAIKISQSRSPIYGSPQLSVSNPNLNIAMTMSNAEKIQRTIYVAGIDVALTEEQVTQFFSSCGIVTACKLCGDTNHPKRFGFIEFATGDAAQKSISLSGMTLGSYPLKITPSKTPIQNPVLFTGPQSEAAQRTIFVGNLDVTVSENQLYEFFSALGGNVTKVIIAGDTNHPTRFAFVEFATREDCQASLKYSGVVIADKKIRISVSRTPILRTSIGGSNESELLQYQNLGYNYQYSDAQQGYYEQAIQNQLLQNNEYDYNSEYQLDSQQSAYQNLENFQNENNYDLNFQQVDPSQSQTHTDLQQQETTDPNEYYRQEHQQQNLAPPQGLHLSEDRESEAQSRHGQNNSIEKKEQNLNSQNNLQNIGYDSRDNIDPQLQHSHRQYNTGENHVISSGEKSSRDSHSLKDSKHSHDYSRKSDHKYRKSPRHSSSRRKRKGDIDDDSDNSKKDRKSKSDRSSEKRRSKHHHHSRHHKNSNSKSRSPSLSDHSVHDKQKNQDKKERSHSKHSPKRTNKD</sequence>
<name>A0A9Q0LEC3_ANAIG</name>
<keyword evidence="1" id="KW-0694">RNA-binding</keyword>
<dbReference type="Pfam" id="PF00076">
    <property type="entry name" value="RRM_1"/>
    <property type="match status" value="3"/>
</dbReference>
<dbReference type="GO" id="GO:0003723">
    <property type="term" value="F:RNA binding"/>
    <property type="evidence" value="ECO:0007669"/>
    <property type="project" value="UniProtKB-UniRule"/>
</dbReference>
<keyword evidence="5" id="KW-1185">Reference proteome</keyword>
<feature type="compositionally biased region" description="Basic residues" evidence="2">
    <location>
        <begin position="570"/>
        <end position="583"/>
    </location>
</feature>
<feature type="compositionally biased region" description="Basic and acidic residues" evidence="2">
    <location>
        <begin position="400"/>
        <end position="410"/>
    </location>
</feature>
<dbReference type="Proteomes" id="UP001149090">
    <property type="component" value="Unassembled WGS sequence"/>
</dbReference>
<dbReference type="Gene3D" id="3.30.70.330">
    <property type="match status" value="3"/>
</dbReference>
<feature type="compositionally biased region" description="Basic residues" evidence="2">
    <location>
        <begin position="487"/>
        <end position="505"/>
    </location>
</feature>
<gene>
    <name evidence="4" type="ORF">M0811_01866</name>
</gene>
<feature type="domain" description="RRM" evidence="3">
    <location>
        <begin position="201"/>
        <end position="277"/>
    </location>
</feature>
<feature type="region of interest" description="Disordered" evidence="2">
    <location>
        <begin position="458"/>
        <end position="583"/>
    </location>
</feature>
<feature type="region of interest" description="Disordered" evidence="2">
    <location>
        <begin position="361"/>
        <end position="425"/>
    </location>
</feature>
<dbReference type="OrthoDB" id="7763451at2759"/>
<feature type="domain" description="RRM" evidence="3">
    <location>
        <begin position="4"/>
        <end position="79"/>
    </location>
</feature>
<dbReference type="EMBL" id="JAPDFW010000092">
    <property type="protein sequence ID" value="KAJ5070885.1"/>
    <property type="molecule type" value="Genomic_DNA"/>
</dbReference>
<feature type="compositionally biased region" description="Low complexity" evidence="2">
    <location>
        <begin position="545"/>
        <end position="555"/>
    </location>
</feature>
<feature type="compositionally biased region" description="Basic and acidic residues" evidence="2">
    <location>
        <begin position="513"/>
        <end position="529"/>
    </location>
</feature>
<dbReference type="OMA" id="MAERTIH"/>
<feature type="compositionally biased region" description="Basic and acidic residues" evidence="2">
    <location>
        <begin position="556"/>
        <end position="569"/>
    </location>
</feature>
<dbReference type="SMART" id="SM00360">
    <property type="entry name" value="RRM"/>
    <property type="match status" value="3"/>
</dbReference>
<dbReference type="InterPro" id="IPR000504">
    <property type="entry name" value="RRM_dom"/>
</dbReference>
<proteinExistence type="predicted"/>
<evidence type="ECO:0000256" key="1">
    <source>
        <dbReference type="PROSITE-ProRule" id="PRU00176"/>
    </source>
</evidence>
<dbReference type="InterPro" id="IPR012677">
    <property type="entry name" value="Nucleotide-bd_a/b_plait_sf"/>
</dbReference>
<feature type="compositionally biased region" description="Basic and acidic residues" evidence="2">
    <location>
        <begin position="466"/>
        <end position="486"/>
    </location>
</feature>
<dbReference type="AlphaFoldDB" id="A0A9Q0LEC3"/>
<feature type="compositionally biased region" description="Polar residues" evidence="2">
    <location>
        <begin position="361"/>
        <end position="379"/>
    </location>
</feature>
<dbReference type="InterPro" id="IPR035979">
    <property type="entry name" value="RBD_domain_sf"/>
</dbReference>
<dbReference type="SUPFAM" id="SSF54928">
    <property type="entry name" value="RNA-binding domain, RBD"/>
    <property type="match status" value="3"/>
</dbReference>
<feature type="compositionally biased region" description="Basic residues" evidence="2">
    <location>
        <begin position="530"/>
        <end position="544"/>
    </location>
</feature>
<dbReference type="PANTHER" id="PTHR32343">
    <property type="entry name" value="SERINE/ARGININE-RICH SPLICING FACTOR"/>
    <property type="match status" value="1"/>
</dbReference>
<organism evidence="4 5">
    <name type="scientific">Anaeramoeba ignava</name>
    <name type="common">Anaerobic marine amoeba</name>
    <dbReference type="NCBI Taxonomy" id="1746090"/>
    <lineage>
        <taxon>Eukaryota</taxon>
        <taxon>Metamonada</taxon>
        <taxon>Anaeramoebidae</taxon>
        <taxon>Anaeramoeba</taxon>
    </lineage>
</organism>
<comment type="caution">
    <text evidence="4">The sequence shown here is derived from an EMBL/GenBank/DDBJ whole genome shotgun (WGS) entry which is preliminary data.</text>
</comment>
<evidence type="ECO:0000313" key="5">
    <source>
        <dbReference type="Proteomes" id="UP001149090"/>
    </source>
</evidence>
<reference evidence="4" key="1">
    <citation type="submission" date="2022-10" db="EMBL/GenBank/DDBJ databases">
        <title>Novel sulphate-reducing endosymbionts in the free-living metamonad Anaeramoeba.</title>
        <authorList>
            <person name="Jerlstrom-Hultqvist J."/>
            <person name="Cepicka I."/>
            <person name="Gallot-Lavallee L."/>
            <person name="Salas-Leiva D."/>
            <person name="Curtis B.A."/>
            <person name="Zahonova K."/>
            <person name="Pipaliya S."/>
            <person name="Dacks J."/>
            <person name="Roger A.J."/>
        </authorList>
    </citation>
    <scope>NUCLEOTIDE SEQUENCE</scope>
    <source>
        <strain evidence="4">BMAN</strain>
    </source>
</reference>
<dbReference type="PROSITE" id="PS50102">
    <property type="entry name" value="RRM"/>
    <property type="match status" value="3"/>
</dbReference>